<dbReference type="GO" id="GO:0016020">
    <property type="term" value="C:membrane"/>
    <property type="evidence" value="ECO:0007669"/>
    <property type="project" value="TreeGrafter"/>
</dbReference>
<protein>
    <recommendedName>
        <fullName evidence="5">Osiris 19</fullName>
    </recommendedName>
</protein>
<evidence type="ECO:0000313" key="4">
    <source>
        <dbReference type="Proteomes" id="UP000502823"/>
    </source>
</evidence>
<evidence type="ECO:0000256" key="2">
    <source>
        <dbReference type="SAM" id="SignalP"/>
    </source>
</evidence>
<dbReference type="AlphaFoldDB" id="A0A6L2PHA3"/>
<evidence type="ECO:0000256" key="1">
    <source>
        <dbReference type="SAM" id="Phobius"/>
    </source>
</evidence>
<dbReference type="OrthoDB" id="6622845at2759"/>
<accession>A0A6L2PHA3</accession>
<gene>
    <name evidence="3" type="ORF">Cfor_08099</name>
</gene>
<dbReference type="EMBL" id="BLKM01004627">
    <property type="protein sequence ID" value="GFG31943.1"/>
    <property type="molecule type" value="Genomic_DNA"/>
</dbReference>
<dbReference type="Proteomes" id="UP000502823">
    <property type="component" value="Unassembled WGS sequence"/>
</dbReference>
<name>A0A6L2PHA3_COPFO</name>
<keyword evidence="1" id="KW-0472">Membrane</keyword>
<comment type="caution">
    <text evidence="3">The sequence shown here is derived from an EMBL/GenBank/DDBJ whole genome shotgun (WGS) entry which is preliminary data.</text>
</comment>
<keyword evidence="4" id="KW-1185">Reference proteome</keyword>
<feature type="transmembrane region" description="Helical" evidence="1">
    <location>
        <begin position="197"/>
        <end position="216"/>
    </location>
</feature>
<dbReference type="PANTHER" id="PTHR21879:SF6">
    <property type="entry name" value="OSIRIS 19, ISOFORM A"/>
    <property type="match status" value="1"/>
</dbReference>
<evidence type="ECO:0000313" key="3">
    <source>
        <dbReference type="EMBL" id="GFG31943.1"/>
    </source>
</evidence>
<keyword evidence="1" id="KW-0812">Transmembrane</keyword>
<feature type="signal peptide" evidence="2">
    <location>
        <begin position="1"/>
        <end position="19"/>
    </location>
</feature>
<dbReference type="Pfam" id="PF07898">
    <property type="entry name" value="DUF1676"/>
    <property type="match status" value="1"/>
</dbReference>
<feature type="transmembrane region" description="Helical" evidence="1">
    <location>
        <begin position="167"/>
        <end position="190"/>
    </location>
</feature>
<dbReference type="InParanoid" id="A0A6L2PHA3"/>
<dbReference type="InterPro" id="IPR012464">
    <property type="entry name" value="DUF1676"/>
</dbReference>
<keyword evidence="2" id="KW-0732">Signal</keyword>
<reference evidence="4" key="1">
    <citation type="submission" date="2020-01" db="EMBL/GenBank/DDBJ databases">
        <title>Draft genome sequence of the Termite Coptotermes fromosanus.</title>
        <authorList>
            <person name="Itakura S."/>
            <person name="Yosikawa Y."/>
            <person name="Umezawa K."/>
        </authorList>
    </citation>
    <scope>NUCLEOTIDE SEQUENCE [LARGE SCALE GENOMIC DNA]</scope>
</reference>
<dbReference type="FunCoup" id="A0A6L2PHA3">
    <property type="interactions" value="62"/>
</dbReference>
<evidence type="ECO:0008006" key="5">
    <source>
        <dbReference type="Google" id="ProtNLM"/>
    </source>
</evidence>
<proteinExistence type="predicted"/>
<organism evidence="3 4">
    <name type="scientific">Coptotermes formosanus</name>
    <name type="common">Formosan subterranean termite</name>
    <dbReference type="NCBI Taxonomy" id="36987"/>
    <lineage>
        <taxon>Eukaryota</taxon>
        <taxon>Metazoa</taxon>
        <taxon>Ecdysozoa</taxon>
        <taxon>Arthropoda</taxon>
        <taxon>Hexapoda</taxon>
        <taxon>Insecta</taxon>
        <taxon>Pterygota</taxon>
        <taxon>Neoptera</taxon>
        <taxon>Polyneoptera</taxon>
        <taxon>Dictyoptera</taxon>
        <taxon>Blattodea</taxon>
        <taxon>Blattoidea</taxon>
        <taxon>Termitoidae</taxon>
        <taxon>Rhinotermitidae</taxon>
        <taxon>Coptotermes</taxon>
    </lineage>
</organism>
<feature type="chain" id="PRO_5027043332" description="Osiris 19" evidence="2">
    <location>
        <begin position="20"/>
        <end position="262"/>
    </location>
</feature>
<sequence length="262" mass="29259">MKWKSSAVCLILAATLVASQPTGQKTADKAFWKETPMDGVVQEFEMKCAQRNDHVSCLKFKVLKLLDEIFRKDSYKVSEAVAIVRNTFNPDREVAPGEVRSVEDEALKEVENYVQGHDVLMKLPGATLNLSPRHLDDNELTMTLKFNDKKGKAATVVEARKSKLKRIFIPILVFLLLKIITLVPLFIGALGLKAWNALQLSFFSFVISVALAIFQLCKKIAADASPPQLIAHGPWEASPAQYQVARSSDPHTLAYRSYIKDD</sequence>
<keyword evidence="1" id="KW-1133">Transmembrane helix</keyword>
<dbReference type="PANTHER" id="PTHR21879">
    <property type="entry name" value="FI03362P-RELATED-RELATED"/>
    <property type="match status" value="1"/>
</dbReference>